<dbReference type="GeneID" id="28991376"/>
<dbReference type="Proteomes" id="UP000077315">
    <property type="component" value="Unassembled WGS sequence"/>
</dbReference>
<keyword evidence="3" id="KW-1185">Reference proteome</keyword>
<evidence type="ECO:0000313" key="3">
    <source>
        <dbReference type="Proteomes" id="UP000077315"/>
    </source>
</evidence>
<evidence type="ECO:0000256" key="1">
    <source>
        <dbReference type="SAM" id="MobiDB-lite"/>
    </source>
</evidence>
<proteinExistence type="predicted"/>
<gene>
    <name evidence="2" type="ORF">PHYBLDRAFT_140866</name>
</gene>
<feature type="region of interest" description="Disordered" evidence="1">
    <location>
        <begin position="52"/>
        <end position="71"/>
    </location>
</feature>
<dbReference type="VEuPathDB" id="FungiDB:PHYBLDRAFT_140866"/>
<organism evidence="2 3">
    <name type="scientific">Phycomyces blakesleeanus (strain ATCC 8743b / DSM 1359 / FGSC 10004 / NBRC 33097 / NRRL 1555)</name>
    <dbReference type="NCBI Taxonomy" id="763407"/>
    <lineage>
        <taxon>Eukaryota</taxon>
        <taxon>Fungi</taxon>
        <taxon>Fungi incertae sedis</taxon>
        <taxon>Mucoromycota</taxon>
        <taxon>Mucoromycotina</taxon>
        <taxon>Mucoromycetes</taxon>
        <taxon>Mucorales</taxon>
        <taxon>Phycomycetaceae</taxon>
        <taxon>Phycomyces</taxon>
    </lineage>
</organism>
<accession>A0A163EIA5</accession>
<protein>
    <submittedName>
        <fullName evidence="2">Uncharacterized protein</fullName>
    </submittedName>
</protein>
<sequence>MEDIEQRDKVLEIFNKWKKTKAVKAYWAFRDKENQDDHHNIESLSPSVISSHSTISLPNSNSSRPADSTTATTAITDSTTSFKTIETTETISLSEAKDLIAPNIELCDNTTIDPQDIPQTLSRSKRYVFDLLNTSLLTFETHLQHLRSLSNVLLIGKHAYHLDLDKHSICDISDIRQSLYDTSGFNKQQSKFPKEIMIKVITIVNSINCESMTRIIGATKVGELLDHIRLPLSLDELPQRIPFLDRLYNVVEIIFKRYYTKSNKRKGHLHNFGNSLESRVLKAITERTVDRTHDNCF</sequence>
<dbReference type="RefSeq" id="XP_018296850.1">
    <property type="nucleotide sequence ID" value="XM_018430470.1"/>
</dbReference>
<dbReference type="InParanoid" id="A0A163EIA5"/>
<evidence type="ECO:0000313" key="2">
    <source>
        <dbReference type="EMBL" id="OAD78810.1"/>
    </source>
</evidence>
<dbReference type="AlphaFoldDB" id="A0A163EIA5"/>
<dbReference type="OrthoDB" id="2277085at2759"/>
<reference evidence="3" key="1">
    <citation type="submission" date="2015-06" db="EMBL/GenBank/DDBJ databases">
        <title>Expansion of signal transduction pathways in fungi by whole-genome duplication.</title>
        <authorList>
            <consortium name="DOE Joint Genome Institute"/>
            <person name="Corrochano L.M."/>
            <person name="Kuo A."/>
            <person name="Marcet-Houben M."/>
            <person name="Polaino S."/>
            <person name="Salamov A."/>
            <person name="Villalobos J.M."/>
            <person name="Alvarez M.I."/>
            <person name="Avalos J."/>
            <person name="Benito E.P."/>
            <person name="Benoit I."/>
            <person name="Burger G."/>
            <person name="Camino L.P."/>
            <person name="Canovas D."/>
            <person name="Cerda-Olmedo E."/>
            <person name="Cheng J.-F."/>
            <person name="Dominguez A."/>
            <person name="Elias M."/>
            <person name="Eslava A.P."/>
            <person name="Glaser F."/>
            <person name="Grimwood J."/>
            <person name="Gutierrez G."/>
            <person name="Heitman J."/>
            <person name="Henrissat B."/>
            <person name="Iturriaga E.A."/>
            <person name="Lang B.F."/>
            <person name="Lavin J.L."/>
            <person name="Lee S."/>
            <person name="Li W."/>
            <person name="Lindquist E."/>
            <person name="Lopez-Garcia S."/>
            <person name="Luque E.M."/>
            <person name="Marcos A.T."/>
            <person name="Martin J."/>
            <person name="McCluskey K."/>
            <person name="Medina H.R."/>
            <person name="Miralles-Duran A."/>
            <person name="Miyazaki A."/>
            <person name="Munoz-Torres E."/>
            <person name="Oguiza J.A."/>
            <person name="Ohm R."/>
            <person name="Olmedo M."/>
            <person name="Orejas M."/>
            <person name="Ortiz-Castellanos L."/>
            <person name="Pisabarro A.G."/>
            <person name="Rodriguez-Romero J."/>
            <person name="Ruiz-Herrera J."/>
            <person name="Ruiz-Vazquez R."/>
            <person name="Sanz C."/>
            <person name="Schackwitz W."/>
            <person name="Schmutz J."/>
            <person name="Shahriari M."/>
            <person name="Shelest E."/>
            <person name="Silva-Franco F."/>
            <person name="Soanes D."/>
            <person name="Syed K."/>
            <person name="Tagua V.G."/>
            <person name="Talbot N.J."/>
            <person name="Thon M."/>
            <person name="De vries R.P."/>
            <person name="Wiebenga A."/>
            <person name="Yadav J.S."/>
            <person name="Braun E.L."/>
            <person name="Baker S."/>
            <person name="Garre V."/>
            <person name="Horwitz B."/>
            <person name="Torres-Martinez S."/>
            <person name="Idnurm A."/>
            <person name="Herrera-Estrella A."/>
            <person name="Gabaldon T."/>
            <person name="Grigoriev I.V."/>
        </authorList>
    </citation>
    <scope>NUCLEOTIDE SEQUENCE [LARGE SCALE GENOMIC DNA]</scope>
    <source>
        <strain evidence="3">NRRL 1555(-)</strain>
    </source>
</reference>
<name>A0A163EIA5_PHYB8</name>
<dbReference type="EMBL" id="KV440973">
    <property type="protein sequence ID" value="OAD78810.1"/>
    <property type="molecule type" value="Genomic_DNA"/>
</dbReference>